<comment type="caution">
    <text evidence="2">The sequence shown here is derived from an EMBL/GenBank/DDBJ whole genome shotgun (WGS) entry which is preliminary data.</text>
</comment>
<evidence type="ECO:0000313" key="3">
    <source>
        <dbReference type="Proteomes" id="UP000277921"/>
    </source>
</evidence>
<organism evidence="2 3">
    <name type="scientific">Burkholderia contaminans</name>
    <dbReference type="NCBI Taxonomy" id="488447"/>
    <lineage>
        <taxon>Bacteria</taxon>
        <taxon>Pseudomonadati</taxon>
        <taxon>Pseudomonadota</taxon>
        <taxon>Betaproteobacteria</taxon>
        <taxon>Burkholderiales</taxon>
        <taxon>Burkholderiaceae</taxon>
        <taxon>Burkholderia</taxon>
        <taxon>Burkholderia cepacia complex</taxon>
    </lineage>
</organism>
<evidence type="ECO:0000313" key="2">
    <source>
        <dbReference type="EMBL" id="RQT04364.1"/>
    </source>
</evidence>
<dbReference type="EMBL" id="QTQV01000039">
    <property type="protein sequence ID" value="RQT04364.1"/>
    <property type="molecule type" value="Genomic_DNA"/>
</dbReference>
<dbReference type="Proteomes" id="UP000277921">
    <property type="component" value="Unassembled WGS sequence"/>
</dbReference>
<proteinExistence type="predicted"/>
<sequence>MRTIISILTAALLACTALATAPAHAQASVSSYYMYQDATANGCTARFMHRQTYDGGIAGQAIGGWGVWVKITDTCGGGYSDTSDFADMGYCQAGEMTDSARCSVSGVVIRVFRVHLNCGRELLAQIDGATYTGQASAACVGSVLN</sequence>
<feature type="signal peptide" evidence="1">
    <location>
        <begin position="1"/>
        <end position="25"/>
    </location>
</feature>
<keyword evidence="1" id="KW-0732">Signal</keyword>
<feature type="chain" id="PRO_5018078839" description="Lipoprotein" evidence="1">
    <location>
        <begin position="26"/>
        <end position="145"/>
    </location>
</feature>
<gene>
    <name evidence="2" type="ORF">DF051_37015</name>
</gene>
<name>A0A3N8NX68_9BURK</name>
<dbReference type="RefSeq" id="WP_124585514.1">
    <property type="nucleotide sequence ID" value="NZ_QTQV01000039.1"/>
</dbReference>
<accession>A0A3N8NX68</accession>
<dbReference type="PROSITE" id="PS51257">
    <property type="entry name" value="PROKAR_LIPOPROTEIN"/>
    <property type="match status" value="1"/>
</dbReference>
<protein>
    <recommendedName>
        <fullName evidence="4">Lipoprotein</fullName>
    </recommendedName>
</protein>
<reference evidence="2 3" key="1">
    <citation type="submission" date="2018-08" db="EMBL/GenBank/DDBJ databases">
        <title>Comparative analysis of Burkholderia isolates from Puerto Rico.</title>
        <authorList>
            <person name="Hall C."/>
            <person name="Sahl J."/>
            <person name="Wagner D."/>
        </authorList>
    </citation>
    <scope>NUCLEOTIDE SEQUENCE [LARGE SCALE GENOMIC DNA]</scope>
    <source>
        <strain evidence="2 3">Bp9025</strain>
    </source>
</reference>
<dbReference type="AlphaFoldDB" id="A0A3N8NX68"/>
<evidence type="ECO:0008006" key="4">
    <source>
        <dbReference type="Google" id="ProtNLM"/>
    </source>
</evidence>
<evidence type="ECO:0000256" key="1">
    <source>
        <dbReference type="SAM" id="SignalP"/>
    </source>
</evidence>